<dbReference type="GO" id="GO:0016987">
    <property type="term" value="F:sigma factor activity"/>
    <property type="evidence" value="ECO:0007669"/>
    <property type="project" value="UniProtKB-KW"/>
</dbReference>
<dbReference type="InterPro" id="IPR013325">
    <property type="entry name" value="RNA_pol_sigma_r2"/>
</dbReference>
<evidence type="ECO:0000256" key="4">
    <source>
        <dbReference type="ARBA" id="ARBA00023163"/>
    </source>
</evidence>
<dbReference type="RefSeq" id="WP_213171948.1">
    <property type="nucleotide sequence ID" value="NZ_CP070496.1"/>
</dbReference>
<keyword evidence="2" id="KW-0731">Sigma factor</keyword>
<sequence length="201" mass="22741">MTAMNTEDGIADFQRRAELLKLARSGDRVAMKSLVDDLGPLLWRVARYQGLSIDAAADVVQTAWMKLVKHWESIEEPQAVTAWLTTTVRRDAQRIRTAARRESTIDPVEFPDPPSPLTDSVDEQLIRKQEHRAVRRVLARTGSPCRELLAYISAAERPDYDVIAQSLGMKKGSIGPTRGRCLARLRRDLQKEPDWGHGEER</sequence>
<gene>
    <name evidence="6" type="ORF">JQS30_03150</name>
</gene>
<dbReference type="Gene3D" id="1.10.10.10">
    <property type="entry name" value="Winged helix-like DNA-binding domain superfamily/Winged helix DNA-binding domain"/>
    <property type="match status" value="1"/>
</dbReference>
<name>A0A895XLI6_9ACTN</name>
<reference evidence="6" key="1">
    <citation type="submission" date="2021-02" db="EMBL/GenBank/DDBJ databases">
        <title>Natronoglycomyces albus gen. nov., sp. nov, a haloalkaliphilic actinobacterium from a soda solonchak soil.</title>
        <authorList>
            <person name="Sorokin D.Y."/>
            <person name="Khijniak T.V."/>
            <person name="Zakharycheva A.P."/>
            <person name="Boueva O.V."/>
            <person name="Ariskina E.V."/>
            <person name="Hahnke R.L."/>
            <person name="Bunk B."/>
            <person name="Sproer C."/>
            <person name="Schumann P."/>
            <person name="Evtushenko L.I."/>
            <person name="Kublanov I.V."/>
        </authorList>
    </citation>
    <scope>NUCLEOTIDE SEQUENCE</scope>
    <source>
        <strain evidence="6">DSM 106290</strain>
    </source>
</reference>
<dbReference type="InterPro" id="IPR039425">
    <property type="entry name" value="RNA_pol_sigma-70-like"/>
</dbReference>
<accession>A0A895XLI6</accession>
<keyword evidence="4" id="KW-0804">Transcription</keyword>
<dbReference type="EMBL" id="CP070496">
    <property type="protein sequence ID" value="QSB05937.1"/>
    <property type="molecule type" value="Genomic_DNA"/>
</dbReference>
<evidence type="ECO:0000259" key="5">
    <source>
        <dbReference type="Pfam" id="PF04542"/>
    </source>
</evidence>
<evidence type="ECO:0000256" key="2">
    <source>
        <dbReference type="ARBA" id="ARBA00023082"/>
    </source>
</evidence>
<dbReference type="GO" id="GO:0006352">
    <property type="term" value="P:DNA-templated transcription initiation"/>
    <property type="evidence" value="ECO:0007669"/>
    <property type="project" value="InterPro"/>
</dbReference>
<dbReference type="Proteomes" id="UP000662939">
    <property type="component" value="Chromosome"/>
</dbReference>
<evidence type="ECO:0000256" key="1">
    <source>
        <dbReference type="ARBA" id="ARBA00023015"/>
    </source>
</evidence>
<feature type="domain" description="RNA polymerase sigma-70 region 2" evidence="5">
    <location>
        <begin position="34"/>
        <end position="100"/>
    </location>
</feature>
<dbReference type="GO" id="GO:0003677">
    <property type="term" value="F:DNA binding"/>
    <property type="evidence" value="ECO:0007669"/>
    <property type="project" value="UniProtKB-KW"/>
</dbReference>
<dbReference type="InterPro" id="IPR036388">
    <property type="entry name" value="WH-like_DNA-bd_sf"/>
</dbReference>
<organism evidence="6 7">
    <name type="scientific">Natronoglycomyces albus</name>
    <dbReference type="NCBI Taxonomy" id="2811108"/>
    <lineage>
        <taxon>Bacteria</taxon>
        <taxon>Bacillati</taxon>
        <taxon>Actinomycetota</taxon>
        <taxon>Actinomycetes</taxon>
        <taxon>Glycomycetales</taxon>
        <taxon>Glycomycetaceae</taxon>
        <taxon>Natronoglycomyces</taxon>
    </lineage>
</organism>
<evidence type="ECO:0000256" key="3">
    <source>
        <dbReference type="ARBA" id="ARBA00023125"/>
    </source>
</evidence>
<dbReference type="PANTHER" id="PTHR43133">
    <property type="entry name" value="RNA POLYMERASE ECF-TYPE SIGMA FACTO"/>
    <property type="match status" value="1"/>
</dbReference>
<dbReference type="KEGG" id="nav:JQS30_03150"/>
<dbReference type="Pfam" id="PF04542">
    <property type="entry name" value="Sigma70_r2"/>
    <property type="match status" value="1"/>
</dbReference>
<dbReference type="InterPro" id="IPR014284">
    <property type="entry name" value="RNA_pol_sigma-70_dom"/>
</dbReference>
<dbReference type="NCBIfam" id="TIGR02937">
    <property type="entry name" value="sigma70-ECF"/>
    <property type="match status" value="1"/>
</dbReference>
<keyword evidence="3" id="KW-0238">DNA-binding</keyword>
<keyword evidence="7" id="KW-1185">Reference proteome</keyword>
<evidence type="ECO:0000313" key="7">
    <source>
        <dbReference type="Proteomes" id="UP000662939"/>
    </source>
</evidence>
<dbReference type="InterPro" id="IPR007627">
    <property type="entry name" value="RNA_pol_sigma70_r2"/>
</dbReference>
<dbReference type="SUPFAM" id="SSF88946">
    <property type="entry name" value="Sigma2 domain of RNA polymerase sigma factors"/>
    <property type="match status" value="1"/>
</dbReference>
<keyword evidence="1" id="KW-0805">Transcription regulation</keyword>
<dbReference type="PANTHER" id="PTHR43133:SF8">
    <property type="entry name" value="RNA POLYMERASE SIGMA FACTOR HI_1459-RELATED"/>
    <property type="match status" value="1"/>
</dbReference>
<protein>
    <submittedName>
        <fullName evidence="6">RNA polymerase sigma factor</fullName>
    </submittedName>
</protein>
<dbReference type="AlphaFoldDB" id="A0A895XLI6"/>
<evidence type="ECO:0000313" key="6">
    <source>
        <dbReference type="EMBL" id="QSB05937.1"/>
    </source>
</evidence>
<proteinExistence type="predicted"/>
<dbReference type="Gene3D" id="1.10.1740.10">
    <property type="match status" value="1"/>
</dbReference>